<proteinExistence type="predicted"/>
<feature type="region of interest" description="Disordered" evidence="1">
    <location>
        <begin position="26"/>
        <end position="140"/>
    </location>
</feature>
<dbReference type="Proteomes" id="UP001603857">
    <property type="component" value="Unassembled WGS sequence"/>
</dbReference>
<feature type="compositionally biased region" description="Low complexity" evidence="1">
    <location>
        <begin position="127"/>
        <end position="140"/>
    </location>
</feature>
<feature type="compositionally biased region" description="Pro residues" evidence="1">
    <location>
        <begin position="41"/>
        <end position="50"/>
    </location>
</feature>
<accession>A0ABD1MW79</accession>
<keyword evidence="3" id="KW-1185">Reference proteome</keyword>
<sequence>MPCIYFLPTNTKQKITTPSFLLLLLPPPLHHPPPHPHPRRQPPPSAPPRPSSIERRATSQHPTPVPPPPPSSTLPPSFAPPPPPPPTPAAPTIGAARPSATERSPTSQAPHPGSSSSSFLHPSTILRRTPTPSTNPRRPLTVRAAGGKFLRNNPHVNIRTSASHWAASAAAAGSPLAHCHSAPSPCLADPPCLNAPLLLLHHASATAVGILPFWSRVPSSIPVVVALPLRFQVTFPSAMVFTWCFPWSHLTWSYSAEVDATNCIYYGPVNLANLRRRNLCMHAEEACAT</sequence>
<gene>
    <name evidence="2" type="ORF">Fmac_008012</name>
</gene>
<evidence type="ECO:0000313" key="3">
    <source>
        <dbReference type="Proteomes" id="UP001603857"/>
    </source>
</evidence>
<reference evidence="2 3" key="1">
    <citation type="submission" date="2024-08" db="EMBL/GenBank/DDBJ databases">
        <title>Insights into the chromosomal genome structure of Flemingia macrophylla.</title>
        <authorList>
            <person name="Ding Y."/>
            <person name="Zhao Y."/>
            <person name="Bi W."/>
            <person name="Wu M."/>
            <person name="Zhao G."/>
            <person name="Gong Y."/>
            <person name="Li W."/>
            <person name="Zhang P."/>
        </authorList>
    </citation>
    <scope>NUCLEOTIDE SEQUENCE [LARGE SCALE GENOMIC DNA]</scope>
    <source>
        <strain evidence="2">DYQJB</strain>
        <tissue evidence="2">Leaf</tissue>
    </source>
</reference>
<comment type="caution">
    <text evidence="2">The sequence shown here is derived from an EMBL/GenBank/DDBJ whole genome shotgun (WGS) entry which is preliminary data.</text>
</comment>
<protein>
    <submittedName>
        <fullName evidence="2">Uncharacterized protein</fullName>
    </submittedName>
</protein>
<evidence type="ECO:0000313" key="2">
    <source>
        <dbReference type="EMBL" id="KAL2340072.1"/>
    </source>
</evidence>
<dbReference type="EMBL" id="JBGMDY010000003">
    <property type="protein sequence ID" value="KAL2340072.1"/>
    <property type="molecule type" value="Genomic_DNA"/>
</dbReference>
<evidence type="ECO:0000256" key="1">
    <source>
        <dbReference type="SAM" id="MobiDB-lite"/>
    </source>
</evidence>
<name>A0ABD1MW79_9FABA</name>
<organism evidence="2 3">
    <name type="scientific">Flemingia macrophylla</name>
    <dbReference type="NCBI Taxonomy" id="520843"/>
    <lineage>
        <taxon>Eukaryota</taxon>
        <taxon>Viridiplantae</taxon>
        <taxon>Streptophyta</taxon>
        <taxon>Embryophyta</taxon>
        <taxon>Tracheophyta</taxon>
        <taxon>Spermatophyta</taxon>
        <taxon>Magnoliopsida</taxon>
        <taxon>eudicotyledons</taxon>
        <taxon>Gunneridae</taxon>
        <taxon>Pentapetalae</taxon>
        <taxon>rosids</taxon>
        <taxon>fabids</taxon>
        <taxon>Fabales</taxon>
        <taxon>Fabaceae</taxon>
        <taxon>Papilionoideae</taxon>
        <taxon>50 kb inversion clade</taxon>
        <taxon>NPAAA clade</taxon>
        <taxon>indigoferoid/millettioid clade</taxon>
        <taxon>Phaseoleae</taxon>
        <taxon>Flemingia</taxon>
    </lineage>
</organism>
<dbReference type="AlphaFoldDB" id="A0ABD1MW79"/>
<feature type="compositionally biased region" description="Pro residues" evidence="1">
    <location>
        <begin position="63"/>
        <end position="89"/>
    </location>
</feature>